<reference evidence="3" key="2">
    <citation type="submission" date="2016-05" db="EMBL/GenBank/DDBJ databases">
        <authorList>
            <person name="Lavstsen T."/>
            <person name="Jespersen J.S."/>
        </authorList>
    </citation>
    <scope>NUCLEOTIDE SEQUENCE [LARGE SCALE GENOMIC DNA]</scope>
</reference>
<dbReference type="Proteomes" id="UP000078560">
    <property type="component" value="Unassembled WGS sequence"/>
</dbReference>
<protein>
    <submittedName>
        <fullName evidence="3">Uncharacterized protein</fullName>
    </submittedName>
</protein>
<evidence type="ECO:0000313" key="2">
    <source>
        <dbReference type="EMBL" id="SBS88371.1"/>
    </source>
</evidence>
<organism evidence="3 4">
    <name type="scientific">Plasmodium ovale curtisi</name>
    <dbReference type="NCBI Taxonomy" id="864141"/>
    <lineage>
        <taxon>Eukaryota</taxon>
        <taxon>Sar</taxon>
        <taxon>Alveolata</taxon>
        <taxon>Apicomplexa</taxon>
        <taxon>Aconoidasida</taxon>
        <taxon>Haemosporida</taxon>
        <taxon>Plasmodiidae</taxon>
        <taxon>Plasmodium</taxon>
        <taxon>Plasmodium (Plasmodium)</taxon>
    </lineage>
</organism>
<evidence type="ECO:0000256" key="1">
    <source>
        <dbReference type="SAM" id="MobiDB-lite"/>
    </source>
</evidence>
<accession>A0A1A8X3D0</accession>
<reference evidence="4 5" key="1">
    <citation type="submission" date="2016-05" db="EMBL/GenBank/DDBJ databases">
        <authorList>
            <person name="Naeem Raeece"/>
        </authorList>
    </citation>
    <scope>NUCLEOTIDE SEQUENCE [LARGE SCALE GENOMIC DNA]</scope>
</reference>
<feature type="compositionally biased region" description="Polar residues" evidence="1">
    <location>
        <begin position="116"/>
        <end position="127"/>
    </location>
</feature>
<evidence type="ECO:0000313" key="4">
    <source>
        <dbReference type="Proteomes" id="UP000078546"/>
    </source>
</evidence>
<dbReference type="Proteomes" id="UP000078546">
    <property type="component" value="Unassembled WGS sequence"/>
</dbReference>
<evidence type="ECO:0000313" key="5">
    <source>
        <dbReference type="Proteomes" id="UP000078560"/>
    </source>
</evidence>
<evidence type="ECO:0000313" key="3">
    <source>
        <dbReference type="EMBL" id="SBS98257.1"/>
    </source>
</evidence>
<proteinExistence type="predicted"/>
<dbReference type="AlphaFoldDB" id="A0A1A8X3D0"/>
<feature type="region of interest" description="Disordered" evidence="1">
    <location>
        <begin position="65"/>
        <end position="127"/>
    </location>
</feature>
<feature type="compositionally biased region" description="Basic and acidic residues" evidence="1">
    <location>
        <begin position="65"/>
        <end position="79"/>
    </location>
</feature>
<dbReference type="EMBL" id="FLQV01000814">
    <property type="protein sequence ID" value="SBS98257.1"/>
    <property type="molecule type" value="Genomic_DNA"/>
</dbReference>
<name>A0A1A8X3D0_PLAOA</name>
<sequence length="143" mass="16325">MGVVKNAEKQNSKYINMSLKRVAINADQMSDIPVMYAEDDVFSNSSLSDVDNSYEFWKKTHEGYKSVDQKTERKEGKYEGKRKRHREIQHFESSDDEVEKNDVREKSDMPPLSCSIEINTSPVQSDTMVEETCSGIFEAGTSP</sequence>
<gene>
    <name evidence="3" type="ORF">POVCU1_044740</name>
    <name evidence="2" type="ORF">POVCU2_0048030</name>
</gene>
<dbReference type="EMBL" id="FLQU01000632">
    <property type="protein sequence ID" value="SBS88371.1"/>
    <property type="molecule type" value="Genomic_DNA"/>
</dbReference>